<dbReference type="Proteomes" id="UP000321436">
    <property type="component" value="Unassembled WGS sequence"/>
</dbReference>
<proteinExistence type="predicted"/>
<name>A0A512RRC1_9BACT</name>
<organism evidence="3 4">
    <name type="scientific">Chitinophaga cymbidii</name>
    <dbReference type="NCBI Taxonomy" id="1096750"/>
    <lineage>
        <taxon>Bacteria</taxon>
        <taxon>Pseudomonadati</taxon>
        <taxon>Bacteroidota</taxon>
        <taxon>Chitinophagia</taxon>
        <taxon>Chitinophagales</taxon>
        <taxon>Chitinophagaceae</taxon>
        <taxon>Chitinophaga</taxon>
    </lineage>
</organism>
<protein>
    <recommendedName>
        <fullName evidence="2">Type IX secretion system protein PorV domain-containing protein</fullName>
    </recommendedName>
</protein>
<feature type="signal peptide" evidence="1">
    <location>
        <begin position="1"/>
        <end position="20"/>
    </location>
</feature>
<dbReference type="NCBIfam" id="NF033710">
    <property type="entry name" value="T9SS_OM_PorV"/>
    <property type="match status" value="1"/>
</dbReference>
<evidence type="ECO:0000256" key="1">
    <source>
        <dbReference type="SAM" id="SignalP"/>
    </source>
</evidence>
<dbReference type="Pfam" id="PF19572">
    <property type="entry name" value="PorV"/>
    <property type="match status" value="1"/>
</dbReference>
<dbReference type="InterPro" id="IPR045741">
    <property type="entry name" value="PorV"/>
</dbReference>
<dbReference type="SUPFAM" id="SSF56935">
    <property type="entry name" value="Porins"/>
    <property type="match status" value="1"/>
</dbReference>
<dbReference type="OrthoDB" id="9758448at2"/>
<keyword evidence="1" id="KW-0732">Signal</keyword>
<accession>A0A512RRC1</accession>
<sequence>MKYSFSKNMAFALLMLGAPLKGVTQTVDPIDIVTNAVPFLRISPDARAGGMGETGIATSPDANATFYNQAKAAFLSHPKGVAVTYTPWMKSYGVDGMYLLNASGYYKLDSTEAITVGVRYFDLGSIELTDIEGKRLGNSNPNEWSAEVGYTRQLGSKMSIGVAFRYIYSNLASGADGTGVNYKAGSTVAGDIALFYNGRNEQGEGWNFGAVLSNLGGKIAYTDQASQKEYIPANLGIGASYAKVLSGQHSLSFGLDINKLLVPAVSADDPASLEKYRNQSVVGGWFRSVGNKAYTGSLGMEYDYMHQLFLRAGYFHDSRKEANRRYFTLGAGFAYSIARINISYAIPAGSDLSRNPLSNTLRFGLAVNL</sequence>
<reference evidence="3 4" key="1">
    <citation type="submission" date="2019-07" db="EMBL/GenBank/DDBJ databases">
        <title>Whole genome shotgun sequence of Chitinophaga cymbidii NBRC 109752.</title>
        <authorList>
            <person name="Hosoyama A."/>
            <person name="Uohara A."/>
            <person name="Ohji S."/>
            <person name="Ichikawa N."/>
        </authorList>
    </citation>
    <scope>NUCLEOTIDE SEQUENCE [LARGE SCALE GENOMIC DNA]</scope>
    <source>
        <strain evidence="3 4">NBRC 109752</strain>
    </source>
</reference>
<gene>
    <name evidence="3" type="primary">porV_3</name>
    <name evidence="3" type="ORF">CCY01nite_45130</name>
</gene>
<comment type="caution">
    <text evidence="3">The sequence shown here is derived from an EMBL/GenBank/DDBJ whole genome shotgun (WGS) entry which is preliminary data.</text>
</comment>
<dbReference type="AlphaFoldDB" id="A0A512RRC1"/>
<evidence type="ECO:0000259" key="2">
    <source>
        <dbReference type="Pfam" id="PF19572"/>
    </source>
</evidence>
<evidence type="ECO:0000313" key="4">
    <source>
        <dbReference type="Proteomes" id="UP000321436"/>
    </source>
</evidence>
<dbReference type="RefSeq" id="WP_146866650.1">
    <property type="nucleotide sequence ID" value="NZ_BKAU01000006.1"/>
</dbReference>
<feature type="chain" id="PRO_5021832502" description="Type IX secretion system protein PorV domain-containing protein" evidence="1">
    <location>
        <begin position="21"/>
        <end position="369"/>
    </location>
</feature>
<evidence type="ECO:0000313" key="3">
    <source>
        <dbReference type="EMBL" id="GEP98253.1"/>
    </source>
</evidence>
<dbReference type="Gene3D" id="2.40.160.60">
    <property type="entry name" value="Outer membrane protein transport protein (OMPP1/FadL/TodX)"/>
    <property type="match status" value="1"/>
</dbReference>
<dbReference type="InterPro" id="IPR047799">
    <property type="entry name" value="T9SS_OM_PorV"/>
</dbReference>
<dbReference type="NCBIfam" id="NF033709">
    <property type="entry name" value="PorV_fam"/>
    <property type="match status" value="1"/>
</dbReference>
<keyword evidence="4" id="KW-1185">Reference proteome</keyword>
<dbReference type="EMBL" id="BKAU01000006">
    <property type="protein sequence ID" value="GEP98253.1"/>
    <property type="molecule type" value="Genomic_DNA"/>
</dbReference>
<feature type="domain" description="Type IX secretion system protein PorV" evidence="2">
    <location>
        <begin position="31"/>
        <end position="264"/>
    </location>
</feature>